<evidence type="ECO:0008006" key="6">
    <source>
        <dbReference type="Google" id="ProtNLM"/>
    </source>
</evidence>
<dbReference type="Gene3D" id="1.20.1050.10">
    <property type="match status" value="1"/>
</dbReference>
<sequence length="218" mass="24670">MSSKIQLYTLGTPNGMKVAIALEEMELEYDVHVIDIGKNDQFTPEFIAINPNSKIPAIVDPDGPDGKPLTVFESGAILLYLAEKTGKFLSHDLTLKWETIQWLFFQMAGVGPMFGQFGHFFKYAKEKCKDPYPVERYATEVKRLLGVLEKRLEGREYLIDDGYSIADMATMPWVYTLDKFYHGEEKLEVASFTKVVAWKARCLARPATARGMKVASII</sequence>
<reference evidence="4" key="1">
    <citation type="submission" date="2024-02" db="EMBL/GenBank/DDBJ databases">
        <authorList>
            <consortium name="ELIXIR-Norway"/>
            <consortium name="Elixir Norway"/>
        </authorList>
    </citation>
    <scope>NUCLEOTIDE SEQUENCE</scope>
</reference>
<dbReference type="SFLD" id="SFLDG00358">
    <property type="entry name" value="Main_(cytGST)"/>
    <property type="match status" value="1"/>
</dbReference>
<dbReference type="PROSITE" id="PS50404">
    <property type="entry name" value="GST_NTER"/>
    <property type="match status" value="1"/>
</dbReference>
<dbReference type="InterPro" id="IPR040079">
    <property type="entry name" value="Glutathione_S-Trfase"/>
</dbReference>
<dbReference type="CDD" id="cd03048">
    <property type="entry name" value="GST_N_Ure2p_like"/>
    <property type="match status" value="1"/>
</dbReference>
<dbReference type="InterPro" id="IPR010987">
    <property type="entry name" value="Glutathione-S-Trfase_C-like"/>
</dbReference>
<feature type="domain" description="GST N-terminal" evidence="2">
    <location>
        <begin position="2"/>
        <end position="89"/>
    </location>
</feature>
<dbReference type="PANTHER" id="PTHR44051">
    <property type="entry name" value="GLUTATHIONE S-TRANSFERASE-RELATED"/>
    <property type="match status" value="1"/>
</dbReference>
<dbReference type="SUPFAM" id="SSF52833">
    <property type="entry name" value="Thioredoxin-like"/>
    <property type="match status" value="1"/>
</dbReference>
<dbReference type="SUPFAM" id="SSF47616">
    <property type="entry name" value="GST C-terminal domain-like"/>
    <property type="match status" value="1"/>
</dbReference>
<dbReference type="PROSITE" id="PS50405">
    <property type="entry name" value="GST_CTER"/>
    <property type="match status" value="1"/>
</dbReference>
<evidence type="ECO:0000259" key="3">
    <source>
        <dbReference type="PROSITE" id="PS50405"/>
    </source>
</evidence>
<name>A0ABP0U2L6_9BRYO</name>
<evidence type="ECO:0000259" key="2">
    <source>
        <dbReference type="PROSITE" id="PS50404"/>
    </source>
</evidence>
<dbReference type="InterPro" id="IPR036282">
    <property type="entry name" value="Glutathione-S-Trfase_C_sf"/>
</dbReference>
<protein>
    <recommendedName>
        <fullName evidence="6">Glutathione S-transferase</fullName>
    </recommendedName>
</protein>
<keyword evidence="5" id="KW-1185">Reference proteome</keyword>
<gene>
    <name evidence="4" type="ORF">CSSPTR1EN2_LOCUS10518</name>
</gene>
<comment type="similarity">
    <text evidence="1">Belongs to the GST superfamily.</text>
</comment>
<evidence type="ECO:0000313" key="5">
    <source>
        <dbReference type="Proteomes" id="UP001497512"/>
    </source>
</evidence>
<dbReference type="InterPro" id="IPR004046">
    <property type="entry name" value="GST_C"/>
</dbReference>
<organism evidence="4 5">
    <name type="scientific">Sphagnum troendelagicum</name>
    <dbReference type="NCBI Taxonomy" id="128251"/>
    <lineage>
        <taxon>Eukaryota</taxon>
        <taxon>Viridiplantae</taxon>
        <taxon>Streptophyta</taxon>
        <taxon>Embryophyta</taxon>
        <taxon>Bryophyta</taxon>
        <taxon>Sphagnophytina</taxon>
        <taxon>Sphagnopsida</taxon>
        <taxon>Sphagnales</taxon>
        <taxon>Sphagnaceae</taxon>
        <taxon>Sphagnum</taxon>
    </lineage>
</organism>
<dbReference type="EMBL" id="OZ019910">
    <property type="protein sequence ID" value="CAK9211155.1"/>
    <property type="molecule type" value="Genomic_DNA"/>
</dbReference>
<proteinExistence type="inferred from homology"/>
<dbReference type="Pfam" id="PF13409">
    <property type="entry name" value="GST_N_2"/>
    <property type="match status" value="1"/>
</dbReference>
<evidence type="ECO:0000256" key="1">
    <source>
        <dbReference type="ARBA" id="ARBA00007409"/>
    </source>
</evidence>
<dbReference type="Pfam" id="PF00043">
    <property type="entry name" value="GST_C"/>
    <property type="match status" value="1"/>
</dbReference>
<dbReference type="Proteomes" id="UP001497512">
    <property type="component" value="Chromosome 18"/>
</dbReference>
<dbReference type="InterPro" id="IPR004045">
    <property type="entry name" value="Glutathione_S-Trfase_N"/>
</dbReference>
<dbReference type="InterPro" id="IPR036249">
    <property type="entry name" value="Thioredoxin-like_sf"/>
</dbReference>
<dbReference type="Gene3D" id="3.40.30.10">
    <property type="entry name" value="Glutaredoxin"/>
    <property type="match status" value="1"/>
</dbReference>
<dbReference type="SFLD" id="SFLDG01151">
    <property type="entry name" value="Main.2:_Nu-like"/>
    <property type="match status" value="1"/>
</dbReference>
<evidence type="ECO:0000313" key="4">
    <source>
        <dbReference type="EMBL" id="CAK9211155.1"/>
    </source>
</evidence>
<accession>A0ABP0U2L6</accession>
<dbReference type="SFLD" id="SFLDS00019">
    <property type="entry name" value="Glutathione_Transferase_(cytos"/>
    <property type="match status" value="1"/>
</dbReference>
<feature type="domain" description="GST C-terminal" evidence="3">
    <location>
        <begin position="92"/>
        <end position="218"/>
    </location>
</feature>
<dbReference type="PANTHER" id="PTHR44051:SF8">
    <property type="entry name" value="GLUTATHIONE S-TRANSFERASE GSTA"/>
    <property type="match status" value="1"/>
</dbReference>